<dbReference type="Proteomes" id="UP001597138">
    <property type="component" value="Unassembled WGS sequence"/>
</dbReference>
<dbReference type="InterPro" id="IPR037682">
    <property type="entry name" value="TonB_C"/>
</dbReference>
<name>A0ABW4HEI2_9FLAO</name>
<comment type="caution">
    <text evidence="3">The sequence shown here is derived from an EMBL/GenBank/DDBJ whole genome shotgun (WGS) entry which is preliminary data.</text>
</comment>
<evidence type="ECO:0000313" key="4">
    <source>
        <dbReference type="Proteomes" id="UP001597138"/>
    </source>
</evidence>
<organism evidence="3 4">
    <name type="scientific">Flavobacterium artemisiae</name>
    <dbReference type="NCBI Taxonomy" id="2126556"/>
    <lineage>
        <taxon>Bacteria</taxon>
        <taxon>Pseudomonadati</taxon>
        <taxon>Bacteroidota</taxon>
        <taxon>Flavobacteriia</taxon>
        <taxon>Flavobacteriales</taxon>
        <taxon>Flavobacteriaceae</taxon>
        <taxon>Flavobacterium</taxon>
    </lineage>
</organism>
<evidence type="ECO:0000259" key="2">
    <source>
        <dbReference type="Pfam" id="PF03544"/>
    </source>
</evidence>
<reference evidence="4" key="1">
    <citation type="journal article" date="2019" name="Int. J. Syst. Evol. Microbiol.">
        <title>The Global Catalogue of Microorganisms (GCM) 10K type strain sequencing project: providing services to taxonomists for standard genome sequencing and annotation.</title>
        <authorList>
            <consortium name="The Broad Institute Genomics Platform"/>
            <consortium name="The Broad Institute Genome Sequencing Center for Infectious Disease"/>
            <person name="Wu L."/>
            <person name="Ma J."/>
        </authorList>
    </citation>
    <scope>NUCLEOTIDE SEQUENCE [LARGE SCALE GENOMIC DNA]</scope>
    <source>
        <strain evidence="4">CCUG 70865</strain>
    </source>
</reference>
<dbReference type="Gene3D" id="3.30.1150.10">
    <property type="match status" value="1"/>
</dbReference>
<dbReference type="RefSeq" id="WP_379815098.1">
    <property type="nucleotide sequence ID" value="NZ_JBHUDZ010000012.1"/>
</dbReference>
<evidence type="ECO:0000256" key="1">
    <source>
        <dbReference type="SAM" id="Phobius"/>
    </source>
</evidence>
<feature type="transmembrane region" description="Helical" evidence="1">
    <location>
        <begin position="12"/>
        <end position="29"/>
    </location>
</feature>
<proteinExistence type="predicted"/>
<evidence type="ECO:0000313" key="3">
    <source>
        <dbReference type="EMBL" id="MFD1603567.1"/>
    </source>
</evidence>
<dbReference type="Pfam" id="PF03544">
    <property type="entry name" value="TonB_C"/>
    <property type="match status" value="1"/>
</dbReference>
<protein>
    <submittedName>
        <fullName evidence="3">Energy transducer TonB</fullName>
    </submittedName>
</protein>
<dbReference type="SUPFAM" id="SSF74653">
    <property type="entry name" value="TolA/TonB C-terminal domain"/>
    <property type="match status" value="1"/>
</dbReference>
<dbReference type="EMBL" id="JBHUDZ010000012">
    <property type="protein sequence ID" value="MFD1603567.1"/>
    <property type="molecule type" value="Genomic_DNA"/>
</dbReference>
<sequence>MNVCFRPIAKFSQRVIVFIIIAFVNYGFSQASVQKKIVKEGPNFKLFNEVEVKPEFEGGVNNFYKYIGYNFKRHENELYGEIKAFFIIETDGSVSDIEIIKNDLGNIAEKELIRILKNCPKWIPGYEKGIPVRVKSVIPIKLEKPK</sequence>
<gene>
    <name evidence="3" type="ORF">ACFSC2_12550</name>
</gene>
<feature type="domain" description="TonB C-terminal" evidence="2">
    <location>
        <begin position="75"/>
        <end position="140"/>
    </location>
</feature>
<keyword evidence="1" id="KW-0472">Membrane</keyword>
<keyword evidence="4" id="KW-1185">Reference proteome</keyword>
<accession>A0ABW4HEI2</accession>
<keyword evidence="1" id="KW-1133">Transmembrane helix</keyword>
<keyword evidence="1" id="KW-0812">Transmembrane</keyword>